<keyword evidence="3" id="KW-1185">Reference proteome</keyword>
<organism evidence="2 3">
    <name type="scientific">Portunus trituberculatus</name>
    <name type="common">Swimming crab</name>
    <name type="synonym">Neptunus trituberculatus</name>
    <dbReference type="NCBI Taxonomy" id="210409"/>
    <lineage>
        <taxon>Eukaryota</taxon>
        <taxon>Metazoa</taxon>
        <taxon>Ecdysozoa</taxon>
        <taxon>Arthropoda</taxon>
        <taxon>Crustacea</taxon>
        <taxon>Multicrustacea</taxon>
        <taxon>Malacostraca</taxon>
        <taxon>Eumalacostraca</taxon>
        <taxon>Eucarida</taxon>
        <taxon>Decapoda</taxon>
        <taxon>Pleocyemata</taxon>
        <taxon>Brachyura</taxon>
        <taxon>Eubrachyura</taxon>
        <taxon>Portunoidea</taxon>
        <taxon>Portunidae</taxon>
        <taxon>Portuninae</taxon>
        <taxon>Portunus</taxon>
    </lineage>
</organism>
<dbReference type="Proteomes" id="UP000324222">
    <property type="component" value="Unassembled WGS sequence"/>
</dbReference>
<feature type="compositionally biased region" description="Basic and acidic residues" evidence="1">
    <location>
        <begin position="21"/>
        <end position="31"/>
    </location>
</feature>
<protein>
    <submittedName>
        <fullName evidence="2">Uncharacterized protein</fullName>
    </submittedName>
</protein>
<evidence type="ECO:0000313" key="2">
    <source>
        <dbReference type="EMBL" id="MPC60520.1"/>
    </source>
</evidence>
<evidence type="ECO:0000256" key="1">
    <source>
        <dbReference type="SAM" id="MobiDB-lite"/>
    </source>
</evidence>
<sequence length="193" mass="21467">MIGPGIPEARHVPSEGGGLGGKDRAPRSERKGNEELHLSIVLLLLKRKEPKAPCLREVPLAGRAWPGFDYGFLRAQDNHVCLSYLFRPLPVSSFPHAGSLASVLSRLSLPSITYSHLGMWLRHPAHLKRSLKFLRLSFKSVTAIPCTPPPRFTHSQRKGIQSDVIDVLSQSCRASEVSWTNQRVRRVHGNQDA</sequence>
<proteinExistence type="predicted"/>
<evidence type="ECO:0000313" key="3">
    <source>
        <dbReference type="Proteomes" id="UP000324222"/>
    </source>
</evidence>
<comment type="caution">
    <text evidence="2">The sequence shown here is derived from an EMBL/GenBank/DDBJ whole genome shotgun (WGS) entry which is preliminary data.</text>
</comment>
<feature type="region of interest" description="Disordered" evidence="1">
    <location>
        <begin position="1"/>
        <end position="31"/>
    </location>
</feature>
<dbReference type="EMBL" id="VSRR010017617">
    <property type="protein sequence ID" value="MPC60520.1"/>
    <property type="molecule type" value="Genomic_DNA"/>
</dbReference>
<name>A0A5B7GJY7_PORTR</name>
<reference evidence="2 3" key="1">
    <citation type="submission" date="2019-05" db="EMBL/GenBank/DDBJ databases">
        <title>Another draft genome of Portunus trituberculatus and its Hox gene families provides insights of decapod evolution.</title>
        <authorList>
            <person name="Jeong J.-H."/>
            <person name="Song I."/>
            <person name="Kim S."/>
            <person name="Choi T."/>
            <person name="Kim D."/>
            <person name="Ryu S."/>
            <person name="Kim W."/>
        </authorList>
    </citation>
    <scope>NUCLEOTIDE SEQUENCE [LARGE SCALE GENOMIC DNA]</scope>
    <source>
        <tissue evidence="2">Muscle</tissue>
    </source>
</reference>
<gene>
    <name evidence="2" type="ORF">E2C01_054566</name>
</gene>
<accession>A0A5B7GJY7</accession>
<dbReference type="AlphaFoldDB" id="A0A5B7GJY7"/>